<evidence type="ECO:0008006" key="3">
    <source>
        <dbReference type="Google" id="ProtNLM"/>
    </source>
</evidence>
<name>A0A0D0E481_9AGAM</name>
<accession>A0A0D0E481</accession>
<sequence>EVCLKQFLCLALTMQDDIIISASFHVNIDQTNIIYQPANNYTYKISGSKQVAVVGQEEKCACTLVCGVLNGGKLLPFQIILQGKSKCSLPLLKSPGYEEAEKLGFKFVVSNMDMYWSTFKMMCRYVFDILVPFWNEKKKCVDAPADQPCILQLDVWVVHCSVAFQTWLDKNYSWIWYRFVPVGTTGI</sequence>
<evidence type="ECO:0000313" key="1">
    <source>
        <dbReference type="EMBL" id="KIK95919.1"/>
    </source>
</evidence>
<dbReference type="Proteomes" id="UP000054538">
    <property type="component" value="Unassembled WGS sequence"/>
</dbReference>
<dbReference type="OrthoDB" id="3341102at2759"/>
<dbReference type="HOGENOM" id="CLU_046752_2_0_1"/>
<organism evidence="1 2">
    <name type="scientific">Paxillus rubicundulus Ve08.2h10</name>
    <dbReference type="NCBI Taxonomy" id="930991"/>
    <lineage>
        <taxon>Eukaryota</taxon>
        <taxon>Fungi</taxon>
        <taxon>Dikarya</taxon>
        <taxon>Basidiomycota</taxon>
        <taxon>Agaricomycotina</taxon>
        <taxon>Agaricomycetes</taxon>
        <taxon>Agaricomycetidae</taxon>
        <taxon>Boletales</taxon>
        <taxon>Paxilineae</taxon>
        <taxon>Paxillaceae</taxon>
        <taxon>Paxillus</taxon>
    </lineage>
</organism>
<feature type="non-terminal residue" evidence="1">
    <location>
        <position position="1"/>
    </location>
</feature>
<reference evidence="2" key="2">
    <citation type="submission" date="2015-01" db="EMBL/GenBank/DDBJ databases">
        <title>Evolutionary Origins and Diversification of the Mycorrhizal Mutualists.</title>
        <authorList>
            <consortium name="DOE Joint Genome Institute"/>
            <consortium name="Mycorrhizal Genomics Consortium"/>
            <person name="Kohler A."/>
            <person name="Kuo A."/>
            <person name="Nagy L.G."/>
            <person name="Floudas D."/>
            <person name="Copeland A."/>
            <person name="Barry K.W."/>
            <person name="Cichocki N."/>
            <person name="Veneault-Fourrey C."/>
            <person name="LaButti K."/>
            <person name="Lindquist E.A."/>
            <person name="Lipzen A."/>
            <person name="Lundell T."/>
            <person name="Morin E."/>
            <person name="Murat C."/>
            <person name="Riley R."/>
            <person name="Ohm R."/>
            <person name="Sun H."/>
            <person name="Tunlid A."/>
            <person name="Henrissat B."/>
            <person name="Grigoriev I.V."/>
            <person name="Hibbett D.S."/>
            <person name="Martin F."/>
        </authorList>
    </citation>
    <scope>NUCLEOTIDE SEQUENCE [LARGE SCALE GENOMIC DNA]</scope>
    <source>
        <strain evidence="2">Ve08.2h10</strain>
    </source>
</reference>
<keyword evidence="2" id="KW-1185">Reference proteome</keyword>
<evidence type="ECO:0000313" key="2">
    <source>
        <dbReference type="Proteomes" id="UP000054538"/>
    </source>
</evidence>
<dbReference type="InParanoid" id="A0A0D0E481"/>
<dbReference type="AlphaFoldDB" id="A0A0D0E481"/>
<feature type="non-terminal residue" evidence="1">
    <location>
        <position position="187"/>
    </location>
</feature>
<proteinExistence type="predicted"/>
<gene>
    <name evidence="1" type="ORF">PAXRUDRAFT_125271</name>
</gene>
<protein>
    <recommendedName>
        <fullName evidence="3">DDE-1 domain-containing protein</fullName>
    </recommendedName>
</protein>
<reference evidence="1 2" key="1">
    <citation type="submission" date="2014-04" db="EMBL/GenBank/DDBJ databases">
        <authorList>
            <consortium name="DOE Joint Genome Institute"/>
            <person name="Kuo A."/>
            <person name="Kohler A."/>
            <person name="Jargeat P."/>
            <person name="Nagy L.G."/>
            <person name="Floudas D."/>
            <person name="Copeland A."/>
            <person name="Barry K.W."/>
            <person name="Cichocki N."/>
            <person name="Veneault-Fourrey C."/>
            <person name="LaButti K."/>
            <person name="Lindquist E.A."/>
            <person name="Lipzen A."/>
            <person name="Lundell T."/>
            <person name="Morin E."/>
            <person name="Murat C."/>
            <person name="Sun H."/>
            <person name="Tunlid A."/>
            <person name="Henrissat B."/>
            <person name="Grigoriev I.V."/>
            <person name="Hibbett D.S."/>
            <person name="Martin F."/>
            <person name="Nordberg H.P."/>
            <person name="Cantor M.N."/>
            <person name="Hua S.X."/>
        </authorList>
    </citation>
    <scope>NUCLEOTIDE SEQUENCE [LARGE SCALE GENOMIC DNA]</scope>
    <source>
        <strain evidence="1 2">Ve08.2h10</strain>
    </source>
</reference>
<dbReference type="EMBL" id="KN825013">
    <property type="protein sequence ID" value="KIK95919.1"/>
    <property type="molecule type" value="Genomic_DNA"/>
</dbReference>